<feature type="domain" description="eRF1/Pelota-like N-terminal" evidence="10">
    <location>
        <begin position="1"/>
        <end position="126"/>
    </location>
</feature>
<protein>
    <recommendedName>
        <fullName evidence="9">Protein pelota homolog</fullName>
        <ecNumber evidence="9">3.1.-.-</ecNumber>
    </recommendedName>
</protein>
<keyword evidence="12" id="KW-1185">Reference proteome</keyword>
<evidence type="ECO:0000256" key="8">
    <source>
        <dbReference type="ARBA" id="ARBA00022801"/>
    </source>
</evidence>
<evidence type="ECO:0000256" key="9">
    <source>
        <dbReference type="HAMAP-Rule" id="MF_01853"/>
    </source>
</evidence>
<dbReference type="Gene3D" id="2.30.30.870">
    <property type="entry name" value="Pelota, domain A"/>
    <property type="match status" value="1"/>
</dbReference>
<comment type="function">
    <text evidence="9">May function in recognizing stalled ribosomes, interact with stem-loop structures in stalled mRNA molecules, and effect endonucleolytic cleavage of the mRNA. May play a role in the release non-functional ribosomes and degradation of damaged mRNAs. Has endoribonuclease activity.</text>
</comment>
<keyword evidence="7 9" id="KW-0255">Endonuclease</keyword>
<dbReference type="eggNOG" id="arCOG01741">
    <property type="taxonomic scope" value="Archaea"/>
</dbReference>
<gene>
    <name evidence="9" type="primary">pelA</name>
    <name evidence="11" type="ordered locus">ASAC_0484</name>
</gene>
<dbReference type="GO" id="GO:0016787">
    <property type="term" value="F:hydrolase activity"/>
    <property type="evidence" value="ECO:0007669"/>
    <property type="project" value="UniProtKB-KW"/>
</dbReference>
<proteinExistence type="inferred from homology"/>
<comment type="cofactor">
    <cofactor evidence="1 9">
        <name>a divalent metal cation</name>
        <dbReference type="ChEBI" id="CHEBI:60240"/>
    </cofactor>
</comment>
<dbReference type="GO" id="GO:0004519">
    <property type="term" value="F:endonuclease activity"/>
    <property type="evidence" value="ECO:0007669"/>
    <property type="project" value="UniProtKB-UniRule"/>
</dbReference>
<evidence type="ECO:0000313" key="11">
    <source>
        <dbReference type="EMBL" id="ADL18891.1"/>
    </source>
</evidence>
<dbReference type="InterPro" id="IPR038069">
    <property type="entry name" value="Pelota/DOM34_N"/>
</dbReference>
<dbReference type="GO" id="GO:0005737">
    <property type="term" value="C:cytoplasm"/>
    <property type="evidence" value="ECO:0007669"/>
    <property type="project" value="UniProtKB-SubCell"/>
</dbReference>
<evidence type="ECO:0000256" key="7">
    <source>
        <dbReference type="ARBA" id="ARBA00022759"/>
    </source>
</evidence>
<dbReference type="InterPro" id="IPR005140">
    <property type="entry name" value="eRF1_Pelota-like_N"/>
</dbReference>
<dbReference type="InterPro" id="IPR004405">
    <property type="entry name" value="TF_pelota"/>
</dbReference>
<dbReference type="HOGENOM" id="CLU_023334_0_0_2"/>
<dbReference type="SUPFAM" id="SSF55315">
    <property type="entry name" value="L30e-like"/>
    <property type="match status" value="1"/>
</dbReference>
<keyword evidence="6 9" id="KW-0479">Metal-binding</keyword>
<dbReference type="InterPro" id="IPR023521">
    <property type="entry name" value="Pelota_arc"/>
</dbReference>
<evidence type="ECO:0000256" key="2">
    <source>
        <dbReference type="ARBA" id="ARBA00004496"/>
    </source>
</evidence>
<dbReference type="SUPFAM" id="SSF159065">
    <property type="entry name" value="Dom34/Pelota N-terminal domain-like"/>
    <property type="match status" value="1"/>
</dbReference>
<organism evidence="11 12">
    <name type="scientific">Acidilobus saccharovorans (strain DSM 16705 / JCM 18335 / VKM B-2471 / 345-15)</name>
    <dbReference type="NCBI Taxonomy" id="666510"/>
    <lineage>
        <taxon>Archaea</taxon>
        <taxon>Thermoproteota</taxon>
        <taxon>Thermoprotei</taxon>
        <taxon>Acidilobales</taxon>
        <taxon>Acidilobaceae</taxon>
        <taxon>Acidilobus</taxon>
    </lineage>
</organism>
<evidence type="ECO:0000313" key="12">
    <source>
        <dbReference type="Proteomes" id="UP000000346"/>
    </source>
</evidence>
<dbReference type="Pfam" id="PF26356">
    <property type="entry name" value="Pelota_N"/>
    <property type="match status" value="1"/>
</dbReference>
<evidence type="ECO:0000256" key="6">
    <source>
        <dbReference type="ARBA" id="ARBA00022723"/>
    </source>
</evidence>
<dbReference type="STRING" id="666510.ASAC_0484"/>
<dbReference type="Pfam" id="PF03465">
    <property type="entry name" value="eRF1_3"/>
    <property type="match status" value="1"/>
</dbReference>
<accession>D9Q0Q3</accession>
<dbReference type="KEGG" id="asc:ASAC_0484"/>
<dbReference type="Gene3D" id="3.30.1330.30">
    <property type="match status" value="1"/>
</dbReference>
<dbReference type="SMART" id="SM01194">
    <property type="entry name" value="eRF1_1"/>
    <property type="match status" value="1"/>
</dbReference>
<dbReference type="GO" id="GO:0070481">
    <property type="term" value="P:nuclear-transcribed mRNA catabolic process, non-stop decay"/>
    <property type="evidence" value="ECO:0007669"/>
    <property type="project" value="InterPro"/>
</dbReference>
<dbReference type="GO" id="GO:0070966">
    <property type="term" value="P:nuclear-transcribed mRNA catabolic process, no-go decay"/>
    <property type="evidence" value="ECO:0007669"/>
    <property type="project" value="InterPro"/>
</dbReference>
<dbReference type="GO" id="GO:0071025">
    <property type="term" value="P:RNA surveillance"/>
    <property type="evidence" value="ECO:0007669"/>
    <property type="project" value="InterPro"/>
</dbReference>
<dbReference type="Gene3D" id="3.30.420.60">
    <property type="entry name" value="eRF1 domain 2"/>
    <property type="match status" value="1"/>
</dbReference>
<dbReference type="PANTHER" id="PTHR10853">
    <property type="entry name" value="PELOTA"/>
    <property type="match status" value="1"/>
</dbReference>
<evidence type="ECO:0000256" key="5">
    <source>
        <dbReference type="ARBA" id="ARBA00022722"/>
    </source>
</evidence>
<dbReference type="InterPro" id="IPR042226">
    <property type="entry name" value="eFR1_2_sf"/>
</dbReference>
<keyword evidence="4 9" id="KW-0963">Cytoplasm</keyword>
<dbReference type="RefSeq" id="WP_013266403.1">
    <property type="nucleotide sequence ID" value="NC_014374.1"/>
</dbReference>
<dbReference type="GO" id="GO:0046872">
    <property type="term" value="F:metal ion binding"/>
    <property type="evidence" value="ECO:0007669"/>
    <property type="project" value="UniProtKB-UniRule"/>
</dbReference>
<comment type="subcellular location">
    <subcellularLocation>
        <location evidence="2 9">Cytoplasm</location>
    </subcellularLocation>
</comment>
<sequence>MEVRLLDSKARYIEVLPRSEEDLWTLAMTLRQGDLIRTVVTRDVSGRDAKSKERRPIEVLLRVENVEFQPFTGALRIFGVIEEGPDRFGVKGKHQSAYIGLNQWVTLIRDGGWSQRIIEKLRASGPRGKAIILAVDYESYALAVLTPVGLRVLYENPLSLGSKDDPRREANLEEAIDRIANELVEQASKESANVVVVAGPTAVKDEVASKVRLLARGLRVVEDTVSSGGIEGVYEVMRRQSVLEALNEMNSVRAESILDEFMKLVSTSPDLVAYTLPEVKLAAELGAVRSLVIIDSLLYSIDDSERETAQNIIESVESRGGEVVVITRESPASDTVASMGGVIAILRYKVPRELREAQRPP</sequence>
<dbReference type="HAMAP" id="MF_01853">
    <property type="entry name" value="PelO"/>
    <property type="match status" value="1"/>
</dbReference>
<evidence type="ECO:0000256" key="4">
    <source>
        <dbReference type="ARBA" id="ARBA00022490"/>
    </source>
</evidence>
<dbReference type="SUPFAM" id="SSF53137">
    <property type="entry name" value="Translational machinery components"/>
    <property type="match status" value="1"/>
</dbReference>
<dbReference type="InterPro" id="IPR058547">
    <property type="entry name" value="Pelota_N"/>
</dbReference>
<dbReference type="InterPro" id="IPR029064">
    <property type="entry name" value="Ribosomal_eL30-like_sf"/>
</dbReference>
<dbReference type="GeneID" id="9498715"/>
<dbReference type="PANTHER" id="PTHR10853:SF0">
    <property type="entry name" value="PROTEIN PELOTA HOMOLOG"/>
    <property type="match status" value="1"/>
</dbReference>
<comment type="subunit">
    <text evidence="9">Monomer.</text>
</comment>
<comment type="similarity">
    <text evidence="3 9">Belongs to the eukaryotic release factor 1 family. Pelota subfamily.</text>
</comment>
<dbReference type="InterPro" id="IPR005142">
    <property type="entry name" value="eRF1_3"/>
</dbReference>
<evidence type="ECO:0000259" key="10">
    <source>
        <dbReference type="SMART" id="SM01194"/>
    </source>
</evidence>
<dbReference type="AlphaFoldDB" id="D9Q0Q3"/>
<reference evidence="11 12" key="1">
    <citation type="journal article" date="2010" name="Appl. Environ. Microbiol.">
        <title>The genome sequence of the crenarchaeon Acidilobus saccharovorans supports a new order, Acidilobales, and suggests an important ecological role in terrestrial acidic hot springs.</title>
        <authorList>
            <person name="Mardanov A.V."/>
            <person name="Svetlitchnyi V.A."/>
            <person name="Beletsky A.V."/>
            <person name="Prokofeva M.I."/>
            <person name="Bonch-Osmolovskaya E.A."/>
            <person name="Ravin N.V."/>
            <person name="Skryabin K.G."/>
        </authorList>
    </citation>
    <scope>NUCLEOTIDE SEQUENCE [LARGE SCALE GENOMIC DNA]</scope>
    <source>
        <strain evidence="12">DSM 16705 / JCM 18335 / VKM B-2471 / 345-15</strain>
    </source>
</reference>
<dbReference type="OrthoDB" id="31300at2157"/>
<dbReference type="InParanoid" id="D9Q0Q3"/>
<dbReference type="EC" id="3.1.-.-" evidence="9"/>
<comment type="domain">
    <text evidence="9">The N-terminal domain has the RNA-binding Sm fold. It harbors the endoribonuclease activity.</text>
</comment>
<keyword evidence="8 9" id="KW-0378">Hydrolase</keyword>
<dbReference type="Proteomes" id="UP000000346">
    <property type="component" value="Chromosome"/>
</dbReference>
<dbReference type="GO" id="GO:0070651">
    <property type="term" value="P:nonfunctional rRNA decay"/>
    <property type="evidence" value="ECO:0007669"/>
    <property type="project" value="TreeGrafter"/>
</dbReference>
<name>D9Q0Q3_ACIS3</name>
<dbReference type="FunCoup" id="D9Q0Q3">
    <property type="interactions" value="112"/>
</dbReference>
<evidence type="ECO:0000256" key="1">
    <source>
        <dbReference type="ARBA" id="ARBA00001968"/>
    </source>
</evidence>
<keyword evidence="5 9" id="KW-0540">Nuclease</keyword>
<dbReference type="GO" id="GO:0032790">
    <property type="term" value="P:ribosome disassembly"/>
    <property type="evidence" value="ECO:0007669"/>
    <property type="project" value="TreeGrafter"/>
</dbReference>
<dbReference type="EMBL" id="CP001742">
    <property type="protein sequence ID" value="ADL18891.1"/>
    <property type="molecule type" value="Genomic_DNA"/>
</dbReference>
<evidence type="ECO:0000256" key="3">
    <source>
        <dbReference type="ARBA" id="ARBA00009504"/>
    </source>
</evidence>